<proteinExistence type="predicted"/>
<comment type="caution">
    <text evidence="3">The sequence shown here is derived from an EMBL/GenBank/DDBJ whole genome shotgun (WGS) entry which is preliminary data.</text>
</comment>
<accession>A0AAE0ELT9</accession>
<reference evidence="3 4" key="1">
    <citation type="journal article" date="2015" name="Genome Biol. Evol.">
        <title>Comparative Genomics of a Bacterivorous Green Alga Reveals Evolutionary Causalities and Consequences of Phago-Mixotrophic Mode of Nutrition.</title>
        <authorList>
            <person name="Burns J.A."/>
            <person name="Paasch A."/>
            <person name="Narechania A."/>
            <person name="Kim E."/>
        </authorList>
    </citation>
    <scope>NUCLEOTIDE SEQUENCE [LARGE SCALE GENOMIC DNA]</scope>
    <source>
        <strain evidence="3 4">PLY_AMNH</strain>
    </source>
</reference>
<evidence type="ECO:0000256" key="2">
    <source>
        <dbReference type="SAM" id="MobiDB-lite"/>
    </source>
</evidence>
<evidence type="ECO:0000313" key="4">
    <source>
        <dbReference type="Proteomes" id="UP001190700"/>
    </source>
</evidence>
<keyword evidence="4" id="KW-1185">Reference proteome</keyword>
<evidence type="ECO:0000313" key="3">
    <source>
        <dbReference type="EMBL" id="KAK3233243.1"/>
    </source>
</evidence>
<keyword evidence="1" id="KW-0175">Coiled coil</keyword>
<dbReference type="Proteomes" id="UP001190700">
    <property type="component" value="Unassembled WGS sequence"/>
</dbReference>
<organism evidence="3 4">
    <name type="scientific">Cymbomonas tetramitiformis</name>
    <dbReference type="NCBI Taxonomy" id="36881"/>
    <lineage>
        <taxon>Eukaryota</taxon>
        <taxon>Viridiplantae</taxon>
        <taxon>Chlorophyta</taxon>
        <taxon>Pyramimonadophyceae</taxon>
        <taxon>Pyramimonadales</taxon>
        <taxon>Pyramimonadaceae</taxon>
        <taxon>Cymbomonas</taxon>
    </lineage>
</organism>
<feature type="compositionally biased region" description="Basic and acidic residues" evidence="2">
    <location>
        <begin position="95"/>
        <end position="125"/>
    </location>
</feature>
<name>A0AAE0ELT9_9CHLO</name>
<dbReference type="AlphaFoldDB" id="A0AAE0ELT9"/>
<gene>
    <name evidence="3" type="ORF">CYMTET_56449</name>
</gene>
<dbReference type="EMBL" id="LGRX02035771">
    <property type="protein sequence ID" value="KAK3233243.1"/>
    <property type="molecule type" value="Genomic_DNA"/>
</dbReference>
<sequence>MGLASPPGEARDKLASPSPATPTMQEDLLQQILEMQKQQDALRAKLQFVEDRVYQAADGMVADEVLQQWLNDFDKSHGKAMLSATMKSAANADARVVKEHRDQRWKERKKHDDEDKKPIYRERRPPPPFGHGVSLKDATRQQQIWLEAEKERLLANRAKRTLTTSTMSDQEGELSASANKSGAAEDRPAAKTGMEALLEQQSSMMQLMMKQMETLAARVEVAEETAAKAVA</sequence>
<feature type="region of interest" description="Disordered" evidence="2">
    <location>
        <begin position="88"/>
        <end position="136"/>
    </location>
</feature>
<feature type="region of interest" description="Disordered" evidence="2">
    <location>
        <begin position="1"/>
        <end position="23"/>
    </location>
</feature>
<protein>
    <submittedName>
        <fullName evidence="3">Uncharacterized protein</fullName>
    </submittedName>
</protein>
<evidence type="ECO:0000256" key="1">
    <source>
        <dbReference type="SAM" id="Coils"/>
    </source>
</evidence>
<feature type="region of interest" description="Disordered" evidence="2">
    <location>
        <begin position="160"/>
        <end position="196"/>
    </location>
</feature>
<feature type="coiled-coil region" evidence="1">
    <location>
        <begin position="25"/>
        <end position="52"/>
    </location>
</feature>